<accession>A0A0H5RP31</accession>
<dbReference type="Pfam" id="PF00614">
    <property type="entry name" value="PLDc"/>
    <property type="match status" value="1"/>
</dbReference>
<dbReference type="InterPro" id="IPR015679">
    <property type="entry name" value="PLipase_D_fam"/>
</dbReference>
<evidence type="ECO:0000256" key="6">
    <source>
        <dbReference type="ARBA" id="ARBA00023098"/>
    </source>
</evidence>
<dbReference type="PANTHER" id="PTHR18896">
    <property type="entry name" value="PHOSPHOLIPASE D"/>
    <property type="match status" value="1"/>
</dbReference>
<dbReference type="Pfam" id="PF13091">
    <property type="entry name" value="PLDc_2"/>
    <property type="match status" value="1"/>
</dbReference>
<proteinExistence type="predicted"/>
<dbReference type="GO" id="GO:0004630">
    <property type="term" value="F:phospholipase D activity"/>
    <property type="evidence" value="ECO:0007669"/>
    <property type="project" value="UniProtKB-EC"/>
</dbReference>
<dbReference type="EC" id="3.1.4.4" evidence="2"/>
<dbReference type="AlphaFoldDB" id="A0A0H5RP31"/>
<evidence type="ECO:0000256" key="3">
    <source>
        <dbReference type="ARBA" id="ARBA00022737"/>
    </source>
</evidence>
<evidence type="ECO:0000256" key="7">
    <source>
        <dbReference type="SAM" id="MobiDB-lite"/>
    </source>
</evidence>
<feature type="domain" description="PLD phosphodiesterase" evidence="8">
    <location>
        <begin position="368"/>
        <end position="395"/>
    </location>
</feature>
<dbReference type="CDD" id="cd09141">
    <property type="entry name" value="PLDc_vPLD1_2_yPLD_like_2"/>
    <property type="match status" value="1"/>
</dbReference>
<dbReference type="EMBL" id="HACM01010032">
    <property type="protein sequence ID" value="CRZ10474.1"/>
    <property type="molecule type" value="Transcribed_RNA"/>
</dbReference>
<name>A0A0H5RP31_9EUKA</name>
<feature type="region of interest" description="Disordered" evidence="7">
    <location>
        <begin position="1"/>
        <end position="69"/>
    </location>
</feature>
<evidence type="ECO:0000256" key="4">
    <source>
        <dbReference type="ARBA" id="ARBA00022801"/>
    </source>
</evidence>
<keyword evidence="5" id="KW-0442">Lipid degradation</keyword>
<sequence>MGNNLSAVPAPRSRRSSSMSEEQSSPKRRVASRRRASDSSLDASFDCQGSRQNRGGGDEQPISSLPMGGITTEGHRQRNLFAWCSWCYKECLHGRTQKNRLRRSLYMCLNCVRRTLPCRWCQQGMARGHRDYDDMLCAKCDGTIIAWGSVPSTIRTVGWCSWCYDLTSHDIRMTNVVRRNTYMCEACGGRTALCISCKKAFTRCNSFYDDYLCALCQGMMTSWNDVDTNRKKSLAEGLTILDHDDPYQSIYPLRRGQYVKALVDAKCFYESLLETLNAATESVFMSFWHLNPKIYLRRNPGTEPDISDRFDSVLKAKANQGVKFYIILWKENLTAVVNNFSEEVANELEGLHSNIFVVRHGPPNPLLTYYCHHQKFVVVDQDIAFVGGLDVCLGRYDDPSHVLNDEDSQIWKGVDYYNPHLVRPSSIKSFFTDVIDRQSVPRMPWHDIDFELHGSTARDVARNFVERWNHHIGSSGHRDLILTPRPHDEPPIQSVKSGTCICQVIRSMGQWSGASRLDRSIYGAYIHAVMSAQKYIYLENQYLSSSVAGDGVENIVAQRIIDRLKEKISAKETFRVIIILPQPEETGDSAMELLRWQYQTINRGGTSMVEQLARAFPDVDLEQYLSFFFLRQHGFLCGRPVTEKVFTHSKILLVDDRIALVSSANFNDRSLLGDRDSEIGVTVEDEDSLQIPMDGASFSVGRFPHELRLQLWAEHLGLSGSDTERIIDPICDSVYNGIWMKTARDNTRILEQVFPSIPQNHHTTMKIFKKEHGLEVPAVAVTDGKELSGVHGTLTMHPIGFLLDEEISTVLSLVLGENVSQ</sequence>
<evidence type="ECO:0000256" key="5">
    <source>
        <dbReference type="ARBA" id="ARBA00022963"/>
    </source>
</evidence>
<protein>
    <recommendedName>
        <fullName evidence="2">phospholipase D</fullName>
        <ecNumber evidence="2">3.1.4.4</ecNumber>
    </recommendedName>
</protein>
<dbReference type="PANTHER" id="PTHR18896:SF76">
    <property type="entry name" value="PHOSPHOLIPASE"/>
    <property type="match status" value="1"/>
</dbReference>
<dbReference type="Gene3D" id="3.30.870.10">
    <property type="entry name" value="Endonuclease Chain A"/>
    <property type="match status" value="2"/>
</dbReference>
<comment type="catalytic activity">
    <reaction evidence="1">
        <text>a 1,2-diacyl-sn-glycero-3-phosphocholine + H2O = a 1,2-diacyl-sn-glycero-3-phosphate + choline + H(+)</text>
        <dbReference type="Rhea" id="RHEA:14445"/>
        <dbReference type="ChEBI" id="CHEBI:15354"/>
        <dbReference type="ChEBI" id="CHEBI:15377"/>
        <dbReference type="ChEBI" id="CHEBI:15378"/>
        <dbReference type="ChEBI" id="CHEBI:57643"/>
        <dbReference type="ChEBI" id="CHEBI:58608"/>
        <dbReference type="EC" id="3.1.4.4"/>
    </reaction>
</comment>
<dbReference type="PROSITE" id="PS50035">
    <property type="entry name" value="PLD"/>
    <property type="match status" value="2"/>
</dbReference>
<dbReference type="SUPFAM" id="SSF56024">
    <property type="entry name" value="Phospholipase D/nuclease"/>
    <property type="match status" value="2"/>
</dbReference>
<dbReference type="GO" id="GO:0009395">
    <property type="term" value="P:phospholipid catabolic process"/>
    <property type="evidence" value="ECO:0007669"/>
    <property type="project" value="TreeGrafter"/>
</dbReference>
<keyword evidence="4" id="KW-0378">Hydrolase</keyword>
<dbReference type="InterPro" id="IPR001736">
    <property type="entry name" value="PLipase_D/transphosphatidylase"/>
</dbReference>
<evidence type="ECO:0000313" key="9">
    <source>
        <dbReference type="EMBL" id="CRZ10474.1"/>
    </source>
</evidence>
<keyword evidence="6" id="KW-0443">Lipid metabolism</keyword>
<evidence type="ECO:0000259" key="8">
    <source>
        <dbReference type="PROSITE" id="PS50035"/>
    </source>
</evidence>
<reference evidence="9" key="1">
    <citation type="submission" date="2015-04" db="EMBL/GenBank/DDBJ databases">
        <title>The genome sequence of the plant pathogenic Rhizarian Plasmodiophora brassicae reveals insights in its biotrophic life cycle and the origin of chitin synthesis.</title>
        <authorList>
            <person name="Schwelm A."/>
            <person name="Fogelqvist J."/>
            <person name="Knaust A."/>
            <person name="Julke S."/>
            <person name="Lilja T."/>
            <person name="Dhandapani V."/>
            <person name="Bonilla-Rosso G."/>
            <person name="Karlsson M."/>
            <person name="Shevchenko A."/>
            <person name="Choi S.R."/>
            <person name="Kim H.G."/>
            <person name="Park J.Y."/>
            <person name="Lim Y.P."/>
            <person name="Ludwig-Muller J."/>
            <person name="Dixelius C."/>
        </authorList>
    </citation>
    <scope>NUCLEOTIDE SEQUENCE</scope>
    <source>
        <tissue evidence="9">Potato root galls</tissue>
    </source>
</reference>
<keyword evidence="3" id="KW-0677">Repeat</keyword>
<feature type="domain" description="PLD phosphodiesterase" evidence="8">
    <location>
        <begin position="643"/>
        <end position="670"/>
    </location>
</feature>
<evidence type="ECO:0000256" key="1">
    <source>
        <dbReference type="ARBA" id="ARBA00000798"/>
    </source>
</evidence>
<organism evidence="9">
    <name type="scientific">Spongospora subterranea</name>
    <dbReference type="NCBI Taxonomy" id="70186"/>
    <lineage>
        <taxon>Eukaryota</taxon>
        <taxon>Sar</taxon>
        <taxon>Rhizaria</taxon>
        <taxon>Endomyxa</taxon>
        <taxon>Phytomyxea</taxon>
        <taxon>Plasmodiophorida</taxon>
        <taxon>Plasmodiophoridae</taxon>
        <taxon>Spongospora</taxon>
    </lineage>
</organism>
<dbReference type="InterPro" id="IPR025202">
    <property type="entry name" value="PLD-like_dom"/>
</dbReference>
<dbReference type="SMART" id="SM00155">
    <property type="entry name" value="PLDc"/>
    <property type="match status" value="2"/>
</dbReference>
<evidence type="ECO:0000256" key="2">
    <source>
        <dbReference type="ARBA" id="ARBA00012027"/>
    </source>
</evidence>